<dbReference type="Gene3D" id="2.60.120.620">
    <property type="entry name" value="q2cbj1_9rhob like domain"/>
    <property type="match status" value="1"/>
</dbReference>
<keyword evidence="2" id="KW-0223">Dioxygenase</keyword>
<sequence length="290" mass="32128">MRVPPAPPAAPAADPVPSGDDEVPVEALGDLYRDGITACRGALDPGWAEQVGNDVAVAFEEARSRPDGAVGRGPQRWYVEIHPEQLRGFVELVTHPWVVSVCRAVLGPEYEIVELGFDIPFPGAAMQPWHRDFPMPEETRRQRRLTSLAFNLTTVDTVEEMGPFEIAPGTQWDDGVDFDHEMFPPRERYPRYQQRAVRKYPQRGDISARSALTIHRGTPNVSQSPRPVLVLGVDAPGAGNAAHHDMAVTHAYWERLPALVRAHLPCPVVDRLEPIRQKHTIEGLVMGAAE</sequence>
<feature type="region of interest" description="Disordered" evidence="1">
    <location>
        <begin position="1"/>
        <end position="21"/>
    </location>
</feature>
<evidence type="ECO:0000313" key="2">
    <source>
        <dbReference type="EMBL" id="SIM75012.1"/>
    </source>
</evidence>
<dbReference type="EMBL" id="FSQT01000001">
    <property type="protein sequence ID" value="SIM75012.1"/>
    <property type="molecule type" value="Genomic_DNA"/>
</dbReference>
<reference evidence="3" key="1">
    <citation type="submission" date="2016-12" db="EMBL/GenBank/DDBJ databases">
        <authorList>
            <person name="Varghese N."/>
            <person name="Submissions S."/>
        </authorList>
    </citation>
    <scope>NUCLEOTIDE SEQUENCE [LARGE SCALE GENOMIC DNA]</scope>
    <source>
        <strain evidence="3">DSM 45599</strain>
    </source>
</reference>
<dbReference type="GO" id="GO:0016706">
    <property type="term" value="F:2-oxoglutarate-dependent dioxygenase activity"/>
    <property type="evidence" value="ECO:0007669"/>
    <property type="project" value="UniProtKB-ARBA"/>
</dbReference>
<dbReference type="OrthoDB" id="8678660at2"/>
<name>A0A1N5VPX3_9ACTN</name>
<dbReference type="SUPFAM" id="SSF51197">
    <property type="entry name" value="Clavaminate synthase-like"/>
    <property type="match status" value="1"/>
</dbReference>
<gene>
    <name evidence="2" type="ORF">SAMN04489832_1787</name>
</gene>
<dbReference type="RefSeq" id="WP_084757295.1">
    <property type="nucleotide sequence ID" value="NZ_FSQT01000001.1"/>
</dbReference>
<evidence type="ECO:0000313" key="3">
    <source>
        <dbReference type="Proteomes" id="UP000185124"/>
    </source>
</evidence>
<dbReference type="Proteomes" id="UP000185124">
    <property type="component" value="Unassembled WGS sequence"/>
</dbReference>
<accession>A0A1N5VPX3</accession>
<dbReference type="PANTHER" id="PTHR37563:SF2">
    <property type="entry name" value="PHYTANOYL-COA DIOXYGENASE FAMILY PROTEIN (AFU_ORTHOLOGUE AFUA_2G03330)"/>
    <property type="match status" value="1"/>
</dbReference>
<dbReference type="InterPro" id="IPR008775">
    <property type="entry name" value="Phytyl_CoA_dOase-like"/>
</dbReference>
<evidence type="ECO:0000256" key="1">
    <source>
        <dbReference type="SAM" id="MobiDB-lite"/>
    </source>
</evidence>
<keyword evidence="2" id="KW-0560">Oxidoreductase</keyword>
<keyword evidence="3" id="KW-1185">Reference proteome</keyword>
<dbReference type="InterPro" id="IPR051961">
    <property type="entry name" value="Fungal_Metabolite_Diox"/>
</dbReference>
<dbReference type="Pfam" id="PF05721">
    <property type="entry name" value="PhyH"/>
    <property type="match status" value="1"/>
</dbReference>
<dbReference type="AlphaFoldDB" id="A0A1N5VPX3"/>
<feature type="compositionally biased region" description="Pro residues" evidence="1">
    <location>
        <begin position="1"/>
        <end position="10"/>
    </location>
</feature>
<proteinExistence type="predicted"/>
<organism evidence="2 3">
    <name type="scientific">Micromonospora cremea</name>
    <dbReference type="NCBI Taxonomy" id="709881"/>
    <lineage>
        <taxon>Bacteria</taxon>
        <taxon>Bacillati</taxon>
        <taxon>Actinomycetota</taxon>
        <taxon>Actinomycetes</taxon>
        <taxon>Micromonosporales</taxon>
        <taxon>Micromonosporaceae</taxon>
        <taxon>Micromonospora</taxon>
    </lineage>
</organism>
<protein>
    <submittedName>
        <fullName evidence="2">Phytanoyl-CoA dioxygenase (PhyH)</fullName>
    </submittedName>
</protein>
<dbReference type="STRING" id="709881.SAMN04489832_1787"/>
<dbReference type="PANTHER" id="PTHR37563">
    <property type="entry name" value="PHYTANOYL-COA DIOXYGENASE FAMILY PROTEIN (AFU_ORTHOLOGUE AFUA_2G03330)"/>
    <property type="match status" value="1"/>
</dbReference>